<dbReference type="EMBL" id="GG739156">
    <property type="protein sequence ID" value="EFC35554.1"/>
    <property type="molecule type" value="Genomic_DNA"/>
</dbReference>
<keyword evidence="3" id="KW-1185">Reference proteome</keyword>
<dbReference type="RefSeq" id="XP_002668298.1">
    <property type="nucleotide sequence ID" value="XM_002668252.1"/>
</dbReference>
<dbReference type="VEuPathDB" id="AmoebaDB:NAEGRDRAFT_76792"/>
<dbReference type="Proteomes" id="UP000006671">
    <property type="component" value="Unassembled WGS sequence"/>
</dbReference>
<organism evidence="3">
    <name type="scientific">Naegleria gruberi</name>
    <name type="common">Amoeba</name>
    <dbReference type="NCBI Taxonomy" id="5762"/>
    <lineage>
        <taxon>Eukaryota</taxon>
        <taxon>Discoba</taxon>
        <taxon>Heterolobosea</taxon>
        <taxon>Tetramitia</taxon>
        <taxon>Eutetramitia</taxon>
        <taxon>Vahlkampfiidae</taxon>
        <taxon>Naegleria</taxon>
    </lineage>
</organism>
<dbReference type="Pfam" id="PF12770">
    <property type="entry name" value="CHAT"/>
    <property type="match status" value="1"/>
</dbReference>
<dbReference type="OrthoDB" id="9991317at2759"/>
<dbReference type="KEGG" id="ngr:NAEGRDRAFT_76792"/>
<dbReference type="STRING" id="5762.D2W5U9"/>
<protein>
    <submittedName>
        <fullName evidence="2">Predicted protein</fullName>
    </submittedName>
</protein>
<gene>
    <name evidence="2" type="ORF">NAEGRDRAFT_76792</name>
</gene>
<dbReference type="eggNOG" id="ENOG502SYQS">
    <property type="taxonomic scope" value="Eukaryota"/>
</dbReference>
<evidence type="ECO:0000259" key="1">
    <source>
        <dbReference type="Pfam" id="PF12770"/>
    </source>
</evidence>
<dbReference type="InParanoid" id="D2W5U9"/>
<reference evidence="2 3" key="1">
    <citation type="journal article" date="2010" name="Cell">
        <title>The genome of Naegleria gruberi illuminates early eukaryotic versatility.</title>
        <authorList>
            <person name="Fritz-Laylin L.K."/>
            <person name="Prochnik S.E."/>
            <person name="Ginger M.L."/>
            <person name="Dacks J.B."/>
            <person name="Carpenter M.L."/>
            <person name="Field M.C."/>
            <person name="Kuo A."/>
            <person name="Paredez A."/>
            <person name="Chapman J."/>
            <person name="Pham J."/>
            <person name="Shu S."/>
            <person name="Neupane R."/>
            <person name="Cipriano M."/>
            <person name="Mancuso J."/>
            <person name="Tu H."/>
            <person name="Salamov A."/>
            <person name="Lindquist E."/>
            <person name="Shapiro H."/>
            <person name="Lucas S."/>
            <person name="Grigoriev I.V."/>
            <person name="Cande W.Z."/>
            <person name="Fulton C."/>
            <person name="Rokhsar D.S."/>
            <person name="Dawson S.C."/>
        </authorList>
    </citation>
    <scope>NUCLEOTIDE SEQUENCE [LARGE SCALE GENOMIC DNA]</scope>
    <source>
        <strain evidence="2 3">NEG-M</strain>
    </source>
</reference>
<dbReference type="AlphaFoldDB" id="D2W5U9"/>
<accession>D2W5U9</accession>
<evidence type="ECO:0000313" key="2">
    <source>
        <dbReference type="EMBL" id="EFC35554.1"/>
    </source>
</evidence>
<name>D2W5U9_NAEGR</name>
<sequence length="588" mass="67374">MNTLYIFADYLFTKNHIQKAYSLFTIITQCCDTSPPVNTLSLLKRAEILSFLGRHEQAISITEHVIPVIMGKIQGVEHAPVSLTRDEIINSYFVICFNIYSRLRLAHYRNRLEYFADICLKRAYTFTRHYKTSFLTTYALYCFENKYFMVASNLAKMALGEAILLNDDHSIRIASNNVSFVSSYNNSQYLKENYENYLSELKQSKDNLGCQSRFYGPMLNYERYLVQNRSYKEAFIVKMSMTRFNCTDLDSVKGFFNTQSKLDPDLCIIAYSFFNDDLYIYTIKGSIVKVKRLDFEVNKLFSDPSNYTQKHLQLLYSKLIEPIEEELKHEIIILPSDGAEAFFPFFALRDKDGNFLIEKYKISFSTFPPTKKVGKDNIKTACILDSEDLKHSIHESNSIKETLMGRGVQCYSKAENLEECNVVHLAMHSNATSELMEGENFQDTILSWLKGNEFMATGQLFRNGKQFLHATSFGEKCLSKIKLVVFSSCNSGKGKYVPGEGLLGFVYNALISGVDCVISTGSEVNDAYMRILMSDFYKCLTTTNMDVGSSIRSAILQNKKKKQVWGSVNTWGSIQVWGYLNPSFENNH</sequence>
<proteinExistence type="predicted"/>
<evidence type="ECO:0000313" key="3">
    <source>
        <dbReference type="Proteomes" id="UP000006671"/>
    </source>
</evidence>
<feature type="domain" description="CHAT" evidence="1">
    <location>
        <begin position="310"/>
        <end position="575"/>
    </location>
</feature>
<dbReference type="InterPro" id="IPR024983">
    <property type="entry name" value="CHAT_dom"/>
</dbReference>
<dbReference type="GeneID" id="8859676"/>